<sequence>MGRKARCTKDGTRKFADKWTTKEMKMLKYQFIQSMLPLCEVLRVEASSLVLSQSTFLLGDPSERNLD</sequence>
<reference evidence="1 2" key="1">
    <citation type="journal article" date="2016" name="DNA Res.">
        <title>Genome sequence of Aspergillus luchuensis NBRC 4314.</title>
        <authorList>
            <person name="Yamada O."/>
            <person name="Machida M."/>
            <person name="Hosoyama A."/>
            <person name="Goto M."/>
            <person name="Takahashi T."/>
            <person name="Futagami T."/>
            <person name="Yamagata Y."/>
            <person name="Takeuchi M."/>
            <person name="Kobayashi T."/>
            <person name="Koike H."/>
            <person name="Abe K."/>
            <person name="Asai K."/>
            <person name="Arita M."/>
            <person name="Fujita N."/>
            <person name="Fukuda K."/>
            <person name="Higa K."/>
            <person name="Horikawa H."/>
            <person name="Ishikawa T."/>
            <person name="Jinno K."/>
            <person name="Kato Y."/>
            <person name="Kirimura K."/>
            <person name="Mizutani O."/>
            <person name="Nakasone K."/>
            <person name="Sano M."/>
            <person name="Shiraishi Y."/>
            <person name="Tsukahara M."/>
            <person name="Gomi K."/>
        </authorList>
    </citation>
    <scope>NUCLEOTIDE SEQUENCE [LARGE SCALE GENOMIC DNA]</scope>
    <source>
        <strain evidence="1 2">RIB 2604</strain>
    </source>
</reference>
<organism evidence="1 2">
    <name type="scientific">Aspergillus kawachii</name>
    <name type="common">White koji mold</name>
    <name type="synonym">Aspergillus awamori var. kawachi</name>
    <dbReference type="NCBI Taxonomy" id="1069201"/>
    <lineage>
        <taxon>Eukaryota</taxon>
        <taxon>Fungi</taxon>
        <taxon>Dikarya</taxon>
        <taxon>Ascomycota</taxon>
        <taxon>Pezizomycotina</taxon>
        <taxon>Eurotiomycetes</taxon>
        <taxon>Eurotiomycetidae</taxon>
        <taxon>Eurotiales</taxon>
        <taxon>Aspergillaceae</taxon>
        <taxon>Aspergillus</taxon>
        <taxon>Aspergillus subgen. Circumdati</taxon>
    </lineage>
</organism>
<evidence type="ECO:0000313" key="2">
    <source>
        <dbReference type="Proteomes" id="UP000075230"/>
    </source>
</evidence>
<protein>
    <submittedName>
        <fullName evidence="1">DNA polymerase epsilon subunit B</fullName>
    </submittedName>
</protein>
<dbReference type="AlphaFoldDB" id="A0A146FV45"/>
<gene>
    <name evidence="1" type="ORF">RIB2604_02701270</name>
</gene>
<proteinExistence type="predicted"/>
<accession>A0A146FV45</accession>
<name>A0A146FV45_ASPKA</name>
<evidence type="ECO:0000313" key="1">
    <source>
        <dbReference type="EMBL" id="GAT28942.1"/>
    </source>
</evidence>
<dbReference type="EMBL" id="BCWF01000026">
    <property type="protein sequence ID" value="GAT28942.1"/>
    <property type="molecule type" value="Genomic_DNA"/>
</dbReference>
<reference evidence="2" key="2">
    <citation type="submission" date="2016-02" db="EMBL/GenBank/DDBJ databases">
        <title>Genome sequencing of Aspergillus luchuensis NBRC 4314.</title>
        <authorList>
            <person name="Yamada O."/>
        </authorList>
    </citation>
    <scope>NUCLEOTIDE SEQUENCE [LARGE SCALE GENOMIC DNA]</scope>
    <source>
        <strain evidence="2">RIB 2604</strain>
    </source>
</reference>
<comment type="caution">
    <text evidence="1">The sequence shown here is derived from an EMBL/GenBank/DDBJ whole genome shotgun (WGS) entry which is preliminary data.</text>
</comment>
<dbReference type="Proteomes" id="UP000075230">
    <property type="component" value="Unassembled WGS sequence"/>
</dbReference>